<dbReference type="HOGENOM" id="CLU_1529312_0_0_3"/>
<reference evidence="1 2" key="1">
    <citation type="journal article" date="2008" name="Proc. Natl. Acad. Sci. U.S.A.">
        <title>Niche adaptation and genome expansion in the chlorophyll d-producing cyanobacterium Acaryochloris marina.</title>
        <authorList>
            <person name="Swingley W.D."/>
            <person name="Chen M."/>
            <person name="Cheung P.C."/>
            <person name="Conrad A.L."/>
            <person name="Dejesa L.C."/>
            <person name="Hao J."/>
            <person name="Honchak B.M."/>
            <person name="Karbach L.E."/>
            <person name="Kurdoglu A."/>
            <person name="Lahiri S."/>
            <person name="Mastrian S.D."/>
            <person name="Miyashita H."/>
            <person name="Page L."/>
            <person name="Ramakrishna P."/>
            <person name="Satoh S."/>
            <person name="Sattley W.M."/>
            <person name="Shimada Y."/>
            <person name="Taylor H.L."/>
            <person name="Tomo T."/>
            <person name="Tsuchiya T."/>
            <person name="Wang Z.T."/>
            <person name="Raymond J."/>
            <person name="Mimuro M."/>
            <person name="Blankenship R.E."/>
            <person name="Touchman J.W."/>
        </authorList>
    </citation>
    <scope>NUCLEOTIDE SEQUENCE [LARGE SCALE GENOMIC DNA]</scope>
    <source>
        <strain evidence="2">MBIC 11017</strain>
    </source>
</reference>
<dbReference type="RefSeq" id="WP_012161572.1">
    <property type="nucleotide sequence ID" value="NC_009925.1"/>
</dbReference>
<dbReference type="AlphaFoldDB" id="B0C0N5"/>
<dbReference type="OrthoDB" id="4050476at2"/>
<dbReference type="KEGG" id="amr:AM1_0967"/>
<accession>B0C0N5</accession>
<dbReference type="InterPro" id="IPR016187">
    <property type="entry name" value="CTDL_fold"/>
</dbReference>
<dbReference type="Gene3D" id="3.90.1580.10">
    <property type="entry name" value="paralog of FGE (formylglycine-generating enzyme)"/>
    <property type="match status" value="1"/>
</dbReference>
<keyword evidence="2" id="KW-1185">Reference proteome</keyword>
<name>B0C0N5_ACAM1</name>
<evidence type="ECO:0000313" key="2">
    <source>
        <dbReference type="Proteomes" id="UP000000268"/>
    </source>
</evidence>
<dbReference type="InterPro" id="IPR042095">
    <property type="entry name" value="SUMF_sf"/>
</dbReference>
<evidence type="ECO:0000313" key="1">
    <source>
        <dbReference type="EMBL" id="ABW26009.1"/>
    </source>
</evidence>
<proteinExistence type="predicted"/>
<evidence type="ECO:0008006" key="3">
    <source>
        <dbReference type="Google" id="ProtNLM"/>
    </source>
</evidence>
<dbReference type="SUPFAM" id="SSF56436">
    <property type="entry name" value="C-type lectin-like"/>
    <property type="match status" value="1"/>
</dbReference>
<dbReference type="Proteomes" id="UP000000268">
    <property type="component" value="Chromosome"/>
</dbReference>
<organism evidence="1 2">
    <name type="scientific">Acaryochloris marina (strain MBIC 11017)</name>
    <dbReference type="NCBI Taxonomy" id="329726"/>
    <lineage>
        <taxon>Bacteria</taxon>
        <taxon>Bacillati</taxon>
        <taxon>Cyanobacteriota</taxon>
        <taxon>Cyanophyceae</taxon>
        <taxon>Acaryochloridales</taxon>
        <taxon>Acaryochloridaceae</taxon>
        <taxon>Acaryochloris</taxon>
    </lineage>
</organism>
<dbReference type="EMBL" id="CP000828">
    <property type="protein sequence ID" value="ABW26009.1"/>
    <property type="molecule type" value="Genomic_DNA"/>
</dbReference>
<gene>
    <name evidence="1" type="ordered locus">AM1_0967</name>
</gene>
<protein>
    <recommendedName>
        <fullName evidence="3">Sulfatase-modifying factor enzyme domain-containing protein</fullName>
    </recommendedName>
</protein>
<dbReference type="eggNOG" id="COG1262">
    <property type="taxonomic scope" value="Bacteria"/>
</dbReference>
<sequence length="175" mass="19742">MQQRRLIAESSNQSIHESLCTELQVDGFRYPTADEWEYACGAGSPNLFRWGNHVPCDRYPTSVSPDEAAWRRQWILSGGKLDYPMQGFQADWDYHHRPNAFGLFIAEDPYKSELLADPCFTRGGDGGCTICGGEGYFIGWLTLATAYFEPHTCEVDPDSDINIGYTIGRRVFPLS</sequence>